<dbReference type="Proteomes" id="UP001079657">
    <property type="component" value="Unassembled WGS sequence"/>
</dbReference>
<keyword evidence="3" id="KW-1185">Reference proteome</keyword>
<evidence type="ECO:0000256" key="1">
    <source>
        <dbReference type="SAM" id="Phobius"/>
    </source>
</evidence>
<dbReference type="RefSeq" id="WP_268048941.1">
    <property type="nucleotide sequence ID" value="NZ_JAPQES010000001.1"/>
</dbReference>
<comment type="caution">
    <text evidence="2">The sequence shown here is derived from an EMBL/GenBank/DDBJ whole genome shotgun (WGS) entry which is preliminary data.</text>
</comment>
<keyword evidence="1" id="KW-0472">Membrane</keyword>
<protein>
    <recommendedName>
        <fullName evidence="4">ABC transporter permease</fullName>
    </recommendedName>
</protein>
<gene>
    <name evidence="2" type="ORF">OXH55_06345</name>
</gene>
<organism evidence="2 3">
    <name type="scientific">Clostridium ganghwense</name>
    <dbReference type="NCBI Taxonomy" id="312089"/>
    <lineage>
        <taxon>Bacteria</taxon>
        <taxon>Bacillati</taxon>
        <taxon>Bacillota</taxon>
        <taxon>Clostridia</taxon>
        <taxon>Eubacteriales</taxon>
        <taxon>Clostridiaceae</taxon>
        <taxon>Clostridium</taxon>
    </lineage>
</organism>
<evidence type="ECO:0000313" key="3">
    <source>
        <dbReference type="Proteomes" id="UP001079657"/>
    </source>
</evidence>
<dbReference type="EMBL" id="JAPQES010000001">
    <property type="protein sequence ID" value="MCY6370250.1"/>
    <property type="molecule type" value="Genomic_DNA"/>
</dbReference>
<keyword evidence="1" id="KW-0812">Transmembrane</keyword>
<proteinExistence type="predicted"/>
<keyword evidence="1" id="KW-1133">Transmembrane helix</keyword>
<accession>A0ABT4CMG2</accession>
<reference evidence="2" key="1">
    <citation type="submission" date="2022-12" db="EMBL/GenBank/DDBJ databases">
        <authorList>
            <person name="Wang J."/>
        </authorList>
    </citation>
    <scope>NUCLEOTIDE SEQUENCE</scope>
    <source>
        <strain evidence="2">HY-42-06</strain>
    </source>
</reference>
<evidence type="ECO:0000313" key="2">
    <source>
        <dbReference type="EMBL" id="MCY6370250.1"/>
    </source>
</evidence>
<name>A0ABT4CMG2_9CLOT</name>
<sequence>MAILLKREVLLWKSKNEVRIGLLILLAAVALLGIGISYCSIKRVAQDQLLF</sequence>
<feature type="transmembrane region" description="Helical" evidence="1">
    <location>
        <begin position="20"/>
        <end position="41"/>
    </location>
</feature>
<evidence type="ECO:0008006" key="4">
    <source>
        <dbReference type="Google" id="ProtNLM"/>
    </source>
</evidence>